<feature type="region of interest" description="Disordered" evidence="1">
    <location>
        <begin position="1"/>
        <end position="24"/>
    </location>
</feature>
<evidence type="ECO:0000313" key="3">
    <source>
        <dbReference type="Proteomes" id="UP001060336"/>
    </source>
</evidence>
<evidence type="ECO:0000256" key="1">
    <source>
        <dbReference type="SAM" id="MobiDB-lite"/>
    </source>
</evidence>
<dbReference type="AlphaFoldDB" id="A0A9J7AQE5"/>
<dbReference type="EMBL" id="CP102480">
    <property type="protein sequence ID" value="UUX49447.1"/>
    <property type="molecule type" value="Genomic_DNA"/>
</dbReference>
<reference evidence="2" key="1">
    <citation type="submission" date="2022-08" db="EMBL/GenBank/DDBJ databases">
        <title>Nisaea acidiphila sp. nov., isolated from a marine algal debris and emended description of the genus Nisaea Urios et al. 2008.</title>
        <authorList>
            <person name="Kwon K."/>
        </authorList>
    </citation>
    <scope>NUCLEOTIDE SEQUENCE</scope>
    <source>
        <strain evidence="2">MEBiC11861</strain>
    </source>
</reference>
<gene>
    <name evidence="2" type="ORF">NUH88_18850</name>
</gene>
<name>A0A9J7AQE5_9PROT</name>
<organism evidence="2 3">
    <name type="scientific">Nisaea acidiphila</name>
    <dbReference type="NCBI Taxonomy" id="1862145"/>
    <lineage>
        <taxon>Bacteria</taxon>
        <taxon>Pseudomonadati</taxon>
        <taxon>Pseudomonadota</taxon>
        <taxon>Alphaproteobacteria</taxon>
        <taxon>Rhodospirillales</taxon>
        <taxon>Thalassobaculaceae</taxon>
        <taxon>Nisaea</taxon>
    </lineage>
</organism>
<sequence length="162" mass="18051">MADIDFRTWPAQESTGTHSRQDWMTPAGGFNRGNETAGAANQNVGAPEFSLLDQLPEVIVDAVGEWAMHLQGQSWRLRRRALNRFSEAFADQFLALNPSLSDEEYDSLTDIGYTCLLELLDDGQPISDLDQAHSYKRSVHDAHRDSAEIFLAMNAPTTTTVH</sequence>
<keyword evidence="3" id="KW-1185">Reference proteome</keyword>
<dbReference type="RefSeq" id="WP_257768105.1">
    <property type="nucleotide sequence ID" value="NZ_CP102480.1"/>
</dbReference>
<accession>A0A9J7AQE5</accession>
<dbReference type="Proteomes" id="UP001060336">
    <property type="component" value="Chromosome"/>
</dbReference>
<dbReference type="KEGG" id="naci:NUH88_18850"/>
<protein>
    <submittedName>
        <fullName evidence="2">Uncharacterized protein</fullName>
    </submittedName>
</protein>
<proteinExistence type="predicted"/>
<evidence type="ECO:0000313" key="2">
    <source>
        <dbReference type="EMBL" id="UUX49447.1"/>
    </source>
</evidence>